<evidence type="ECO:0000313" key="3">
    <source>
        <dbReference type="EMBL" id="KAK0472180.1"/>
    </source>
</evidence>
<evidence type="ECO:0000313" key="4">
    <source>
        <dbReference type="Proteomes" id="UP001175227"/>
    </source>
</evidence>
<feature type="transmembrane region" description="Helical" evidence="1">
    <location>
        <begin position="204"/>
        <end position="226"/>
    </location>
</feature>
<feature type="signal peptide" evidence="2">
    <location>
        <begin position="1"/>
        <end position="23"/>
    </location>
</feature>
<accession>A0AA39NUM5</accession>
<sequence length="269" mass="28937">MMRPHLGPLGLFCCLLFGILAQAKLVNVTVDDNSPSIFYSPEDGWQDSLVPCQGCTARPNSSRAIYGTWHDSTHYADVGSEVNTIPNASISFNGTAIYVMCILAQTTTSPTGNSDMSFYIDGNLVGQFIKAAPGESGFEYNVSVYSNSSIPPGQHSFTVQNGQIGGIKSLALLDAFVYSYDDGRSSDDDKSGSHTTTVTNSPHISAIIGFSVAGSLALVLGILYHLSITPSPDQRRSRRTGAELLLQRLIGQTVQNGEMHHRRIISNKS</sequence>
<evidence type="ECO:0000256" key="2">
    <source>
        <dbReference type="SAM" id="SignalP"/>
    </source>
</evidence>
<keyword evidence="4" id="KW-1185">Reference proteome</keyword>
<evidence type="ECO:0000256" key="1">
    <source>
        <dbReference type="SAM" id="Phobius"/>
    </source>
</evidence>
<keyword evidence="1" id="KW-0472">Membrane</keyword>
<keyword evidence="1" id="KW-0812">Transmembrane</keyword>
<reference evidence="3" key="1">
    <citation type="submission" date="2023-06" db="EMBL/GenBank/DDBJ databases">
        <authorList>
            <consortium name="Lawrence Berkeley National Laboratory"/>
            <person name="Ahrendt S."/>
            <person name="Sahu N."/>
            <person name="Indic B."/>
            <person name="Wong-Bajracharya J."/>
            <person name="Merenyi Z."/>
            <person name="Ke H.-M."/>
            <person name="Monk M."/>
            <person name="Kocsube S."/>
            <person name="Drula E."/>
            <person name="Lipzen A."/>
            <person name="Balint B."/>
            <person name="Henrissat B."/>
            <person name="Andreopoulos B."/>
            <person name="Martin F.M."/>
            <person name="Harder C.B."/>
            <person name="Rigling D."/>
            <person name="Ford K.L."/>
            <person name="Foster G.D."/>
            <person name="Pangilinan J."/>
            <person name="Papanicolaou A."/>
            <person name="Barry K."/>
            <person name="LaButti K."/>
            <person name="Viragh M."/>
            <person name="Koriabine M."/>
            <person name="Yan M."/>
            <person name="Riley R."/>
            <person name="Champramary S."/>
            <person name="Plett K.L."/>
            <person name="Tsai I.J."/>
            <person name="Slot J."/>
            <person name="Sipos G."/>
            <person name="Plett J."/>
            <person name="Nagy L.G."/>
            <person name="Grigoriev I.V."/>
        </authorList>
    </citation>
    <scope>NUCLEOTIDE SEQUENCE</scope>
    <source>
        <strain evidence="3">ICMP 16352</strain>
    </source>
</reference>
<dbReference type="Proteomes" id="UP001175227">
    <property type="component" value="Unassembled WGS sequence"/>
</dbReference>
<feature type="chain" id="PRO_5041373893" evidence="2">
    <location>
        <begin position="24"/>
        <end position="269"/>
    </location>
</feature>
<name>A0AA39NUM5_9AGAR</name>
<comment type="caution">
    <text evidence="3">The sequence shown here is derived from an EMBL/GenBank/DDBJ whole genome shotgun (WGS) entry which is preliminary data.</text>
</comment>
<keyword evidence="2" id="KW-0732">Signal</keyword>
<protein>
    <submittedName>
        <fullName evidence="3">Uncharacterized protein</fullName>
    </submittedName>
</protein>
<dbReference type="Gene3D" id="2.60.120.260">
    <property type="entry name" value="Galactose-binding domain-like"/>
    <property type="match status" value="1"/>
</dbReference>
<proteinExistence type="predicted"/>
<dbReference type="EMBL" id="JAUEPR010000043">
    <property type="protein sequence ID" value="KAK0472180.1"/>
    <property type="molecule type" value="Genomic_DNA"/>
</dbReference>
<organism evidence="3 4">
    <name type="scientific">Armillaria novae-zelandiae</name>
    <dbReference type="NCBI Taxonomy" id="153914"/>
    <lineage>
        <taxon>Eukaryota</taxon>
        <taxon>Fungi</taxon>
        <taxon>Dikarya</taxon>
        <taxon>Basidiomycota</taxon>
        <taxon>Agaricomycotina</taxon>
        <taxon>Agaricomycetes</taxon>
        <taxon>Agaricomycetidae</taxon>
        <taxon>Agaricales</taxon>
        <taxon>Marasmiineae</taxon>
        <taxon>Physalacriaceae</taxon>
        <taxon>Armillaria</taxon>
    </lineage>
</organism>
<dbReference type="AlphaFoldDB" id="A0AA39NUM5"/>
<gene>
    <name evidence="3" type="ORF">IW261DRAFT_1509424</name>
</gene>
<keyword evidence="1" id="KW-1133">Transmembrane helix</keyword>